<evidence type="ECO:0000313" key="1">
    <source>
        <dbReference type="EMBL" id="MYM56676.1"/>
    </source>
</evidence>
<proteinExistence type="predicted"/>
<dbReference type="PANTHER" id="PTHR43737">
    <property type="entry name" value="BLL7424 PROTEIN"/>
    <property type="match status" value="1"/>
</dbReference>
<dbReference type="EMBL" id="WWEN01000007">
    <property type="protein sequence ID" value="MYM56676.1"/>
    <property type="molecule type" value="Genomic_DNA"/>
</dbReference>
<dbReference type="Proteomes" id="UP000479043">
    <property type="component" value="Unassembled WGS sequence"/>
</dbReference>
<evidence type="ECO:0000313" key="2">
    <source>
        <dbReference type="Proteomes" id="UP000479043"/>
    </source>
</evidence>
<keyword evidence="2" id="KW-1185">Reference proteome</keyword>
<dbReference type="InterPro" id="IPR019546">
    <property type="entry name" value="TAT_signal_bac_arc"/>
</dbReference>
<organism evidence="1 2">
    <name type="scientific">Thalassovita mangrovi</name>
    <dbReference type="NCBI Taxonomy" id="2692236"/>
    <lineage>
        <taxon>Bacteria</taxon>
        <taxon>Pseudomonadati</taxon>
        <taxon>Pseudomonadota</taxon>
        <taxon>Alphaproteobacteria</taxon>
        <taxon>Rhodobacterales</taxon>
        <taxon>Roseobacteraceae</taxon>
        <taxon>Thalassovita</taxon>
    </lineage>
</organism>
<comment type="caution">
    <text evidence="1">The sequence shown here is derived from an EMBL/GenBank/DDBJ whole genome shotgun (WGS) entry which is preliminary data.</text>
</comment>
<dbReference type="NCBIfam" id="TIGR01409">
    <property type="entry name" value="TAT_signal_seq"/>
    <property type="match status" value="1"/>
</dbReference>
<dbReference type="InterPro" id="IPR006311">
    <property type="entry name" value="TAT_signal"/>
</dbReference>
<dbReference type="InterPro" id="IPR010869">
    <property type="entry name" value="DUF1501"/>
</dbReference>
<reference evidence="1 2" key="1">
    <citation type="submission" date="2020-01" db="EMBL/GenBank/DDBJ databases">
        <authorList>
            <person name="Chen S."/>
        </authorList>
    </citation>
    <scope>NUCLEOTIDE SEQUENCE [LARGE SCALE GENOMIC DNA]</scope>
    <source>
        <strain evidence="1 2">GS-10</strain>
    </source>
</reference>
<dbReference type="PROSITE" id="PS51318">
    <property type="entry name" value="TAT"/>
    <property type="match status" value="1"/>
</dbReference>
<gene>
    <name evidence="1" type="ORF">GR167_15260</name>
</gene>
<name>A0A6L8LNR5_9RHOB</name>
<accession>A0A6L8LNR5</accession>
<dbReference type="PANTHER" id="PTHR43737:SF1">
    <property type="entry name" value="DUF1501 DOMAIN-CONTAINING PROTEIN"/>
    <property type="match status" value="1"/>
</dbReference>
<sequence length="416" mass="44242">MSDSTLSRRAFLTRTAILGCSAAASPLLTPVSLASAPWDNRLVVIILRGAMDGLDVVQPYGDPALAGWRRTLSAGPQNGALDLDGFFALHPALAPLYPLWQANDLGFAHAVSTPYRDKRSHFDGQDLLEAGTANLGPAAGRDGWLNRLLQTQPGMSAETAYAIGHDNMLLLSGAAPVANWSPDVALKLSPQGARLAELVMHDDPLFRDAFAEAQMLSGSMQAMEQQAMMASEMMAGDMQGMAGMAAAPKGQAKGIELIAEFTAKRLRADTRIASFSIGGWDTHDGQERALSRALQQLSTAILTLKAELGPHWKKTAVLAMTEFGRTAKENGTKGTDHGTGGAMLMAGGAVRGGRVYGAWPGLSEADLYERRDLMPTGDVRAYAGWAMRGLFGLDRAVVKQAVFPGLDLGTDPKLLR</sequence>
<dbReference type="RefSeq" id="WP_160974587.1">
    <property type="nucleotide sequence ID" value="NZ_WWEN01000007.1"/>
</dbReference>
<protein>
    <submittedName>
        <fullName evidence="1">DUF1501 domain-containing protein</fullName>
    </submittedName>
</protein>
<dbReference type="Pfam" id="PF07394">
    <property type="entry name" value="DUF1501"/>
    <property type="match status" value="1"/>
</dbReference>
<dbReference type="AlphaFoldDB" id="A0A6L8LNR5"/>